<dbReference type="OrthoDB" id="1447144at2"/>
<keyword evidence="8" id="KW-0350">Heme biosynthesis</keyword>
<evidence type="ECO:0000256" key="3">
    <source>
        <dbReference type="ARBA" id="ARBA00022692"/>
    </source>
</evidence>
<evidence type="ECO:0000313" key="15">
    <source>
        <dbReference type="Proteomes" id="UP000253769"/>
    </source>
</evidence>
<feature type="compositionally biased region" description="Polar residues" evidence="12">
    <location>
        <begin position="1"/>
        <end position="11"/>
    </location>
</feature>
<feature type="compositionally biased region" description="Basic and acidic residues" evidence="12">
    <location>
        <begin position="12"/>
        <end position="21"/>
    </location>
</feature>
<sequence>MHPTISQTSDHSASETEHYTARSEAGAGSDLGPWPLRLARLALLLAILVVLLGGWTRLNDAGLSCPDWPGCYGELILPGSAQGQALAQLRYPLIPIDSARAWLEMSHRYLAAGLGLNILLLAVVAARQSAHVRRRDGGRYPRRLSYLLLGLVIVQGLFGMWTVTLKLLPQVVTLHLVGGLLTVSLLVLLNQSLLRIQLQSRSDSSYRRTAASDAGPTAVGSSVKRWSGIAVLMLLIQVALGGWTSSNYAGWACPHWFSCQQVDAAGQTVALDYQAAFILPSADQQSFLGGRKSPQARAAIQMTHRGMALLLVLYLGVLMLRFWRHERLRAASVLVVGVALLQALLGGLNVIYGLPLWLAFGHHLGALLLLLSLLRLYRLSGLSARERNYG</sequence>
<feature type="transmembrane region" description="Helical" evidence="13">
    <location>
        <begin position="226"/>
        <end position="244"/>
    </location>
</feature>
<dbReference type="RefSeq" id="WP_114694110.1">
    <property type="nucleotide sequence ID" value="NZ_QQOH01000001.1"/>
</dbReference>
<evidence type="ECO:0000256" key="6">
    <source>
        <dbReference type="ARBA" id="ARBA00023002"/>
    </source>
</evidence>
<evidence type="ECO:0000256" key="4">
    <source>
        <dbReference type="ARBA" id="ARBA00022723"/>
    </source>
</evidence>
<evidence type="ECO:0000256" key="11">
    <source>
        <dbReference type="ARBA" id="ARBA00023444"/>
    </source>
</evidence>
<keyword evidence="4" id="KW-0479">Metal-binding</keyword>
<comment type="pathway">
    <text evidence="11">Porphyrin-containing compound metabolism.</text>
</comment>
<evidence type="ECO:0000256" key="1">
    <source>
        <dbReference type="ARBA" id="ARBA00004141"/>
    </source>
</evidence>
<keyword evidence="6" id="KW-0560">Oxidoreductase</keyword>
<evidence type="ECO:0000256" key="12">
    <source>
        <dbReference type="SAM" id="MobiDB-lite"/>
    </source>
</evidence>
<protein>
    <submittedName>
        <fullName evidence="14">Heme A synthase</fullName>
    </submittedName>
</protein>
<proteinExistence type="predicted"/>
<dbReference type="EMBL" id="QQOH01000001">
    <property type="protein sequence ID" value="RDE24523.1"/>
    <property type="molecule type" value="Genomic_DNA"/>
</dbReference>
<feature type="transmembrane region" description="Helical" evidence="13">
    <location>
        <begin position="171"/>
        <end position="189"/>
    </location>
</feature>
<dbReference type="InterPro" id="IPR003780">
    <property type="entry name" value="COX15/CtaA_fam"/>
</dbReference>
<dbReference type="GO" id="GO:0006784">
    <property type="term" value="P:heme A biosynthetic process"/>
    <property type="evidence" value="ECO:0007669"/>
    <property type="project" value="InterPro"/>
</dbReference>
<evidence type="ECO:0000256" key="8">
    <source>
        <dbReference type="ARBA" id="ARBA00023133"/>
    </source>
</evidence>
<keyword evidence="5 13" id="KW-1133">Transmembrane helix</keyword>
<dbReference type="GO" id="GO:0016491">
    <property type="term" value="F:oxidoreductase activity"/>
    <property type="evidence" value="ECO:0007669"/>
    <property type="project" value="UniProtKB-KW"/>
</dbReference>
<reference evidence="14 15" key="1">
    <citation type="submission" date="2018-07" db="EMBL/GenBank/DDBJ databases">
        <title>Motiliproteus coralliicola sp. nov., a bacterium isolated from Coral.</title>
        <authorList>
            <person name="Wang G."/>
        </authorList>
    </citation>
    <scope>NUCLEOTIDE SEQUENCE [LARGE SCALE GENOMIC DNA]</scope>
    <source>
        <strain evidence="14 15">C34</strain>
    </source>
</reference>
<feature type="transmembrane region" description="Helical" evidence="13">
    <location>
        <begin position="330"/>
        <end position="351"/>
    </location>
</feature>
<evidence type="ECO:0000256" key="10">
    <source>
        <dbReference type="ARBA" id="ARBA00023157"/>
    </source>
</evidence>
<dbReference type="Pfam" id="PF02628">
    <property type="entry name" value="COX15-CtaA"/>
    <property type="match status" value="1"/>
</dbReference>
<gene>
    <name evidence="14" type="ORF">DV711_02745</name>
</gene>
<feature type="region of interest" description="Disordered" evidence="12">
    <location>
        <begin position="1"/>
        <end position="25"/>
    </location>
</feature>
<comment type="caution">
    <text evidence="14">The sequence shown here is derived from an EMBL/GenBank/DDBJ whole genome shotgun (WGS) entry which is preliminary data.</text>
</comment>
<keyword evidence="10" id="KW-1015">Disulfide bond</keyword>
<evidence type="ECO:0000256" key="13">
    <source>
        <dbReference type="SAM" id="Phobius"/>
    </source>
</evidence>
<dbReference type="PANTHER" id="PTHR35457">
    <property type="entry name" value="HEME A SYNTHASE"/>
    <property type="match status" value="1"/>
</dbReference>
<keyword evidence="7" id="KW-0408">Iron</keyword>
<feature type="transmembrane region" description="Helical" evidence="13">
    <location>
        <begin position="146"/>
        <end position="165"/>
    </location>
</feature>
<feature type="transmembrane region" description="Helical" evidence="13">
    <location>
        <begin position="306"/>
        <end position="323"/>
    </location>
</feature>
<evidence type="ECO:0000256" key="9">
    <source>
        <dbReference type="ARBA" id="ARBA00023136"/>
    </source>
</evidence>
<dbReference type="Proteomes" id="UP000253769">
    <property type="component" value="Unassembled WGS sequence"/>
</dbReference>
<keyword evidence="9 13" id="KW-0472">Membrane</keyword>
<name>A0A369WTQ6_9GAMM</name>
<feature type="transmembrane region" description="Helical" evidence="13">
    <location>
        <begin position="38"/>
        <end position="58"/>
    </location>
</feature>
<feature type="transmembrane region" description="Helical" evidence="13">
    <location>
        <begin position="357"/>
        <end position="377"/>
    </location>
</feature>
<feature type="transmembrane region" description="Helical" evidence="13">
    <location>
        <begin position="109"/>
        <end position="126"/>
    </location>
</feature>
<dbReference type="AlphaFoldDB" id="A0A369WTQ6"/>
<evidence type="ECO:0000313" key="14">
    <source>
        <dbReference type="EMBL" id="RDE24523.1"/>
    </source>
</evidence>
<evidence type="ECO:0000256" key="7">
    <source>
        <dbReference type="ARBA" id="ARBA00023004"/>
    </source>
</evidence>
<comment type="subcellular location">
    <subcellularLocation>
        <location evidence="1">Membrane</location>
        <topology evidence="1">Multi-pass membrane protein</topology>
    </subcellularLocation>
</comment>
<organism evidence="14 15">
    <name type="scientific">Motiliproteus coralliicola</name>
    <dbReference type="NCBI Taxonomy" id="2283196"/>
    <lineage>
        <taxon>Bacteria</taxon>
        <taxon>Pseudomonadati</taxon>
        <taxon>Pseudomonadota</taxon>
        <taxon>Gammaproteobacteria</taxon>
        <taxon>Oceanospirillales</taxon>
        <taxon>Oceanospirillaceae</taxon>
        <taxon>Motiliproteus</taxon>
    </lineage>
</organism>
<accession>A0A369WTQ6</accession>
<dbReference type="GO" id="GO:0016020">
    <property type="term" value="C:membrane"/>
    <property type="evidence" value="ECO:0007669"/>
    <property type="project" value="UniProtKB-SubCell"/>
</dbReference>
<dbReference type="GO" id="GO:0046872">
    <property type="term" value="F:metal ion binding"/>
    <property type="evidence" value="ECO:0007669"/>
    <property type="project" value="UniProtKB-KW"/>
</dbReference>
<evidence type="ECO:0000256" key="5">
    <source>
        <dbReference type="ARBA" id="ARBA00022989"/>
    </source>
</evidence>
<keyword evidence="15" id="KW-1185">Reference proteome</keyword>
<evidence type="ECO:0000256" key="2">
    <source>
        <dbReference type="ARBA" id="ARBA00022475"/>
    </source>
</evidence>
<dbReference type="PANTHER" id="PTHR35457:SF1">
    <property type="entry name" value="HEME A SYNTHASE"/>
    <property type="match status" value="1"/>
</dbReference>
<keyword evidence="2" id="KW-1003">Cell membrane</keyword>
<keyword evidence="3 13" id="KW-0812">Transmembrane</keyword>
<dbReference type="InterPro" id="IPR050450">
    <property type="entry name" value="COX15/CtaA_HemeA_synthase"/>
</dbReference>